<gene>
    <name evidence="1" type="ORF">BE04_50955</name>
</gene>
<protein>
    <submittedName>
        <fullName evidence="1">Uncharacterized protein</fullName>
    </submittedName>
</protein>
<dbReference type="Proteomes" id="UP000075604">
    <property type="component" value="Unassembled WGS sequence"/>
</dbReference>
<evidence type="ECO:0000313" key="2">
    <source>
        <dbReference type="Proteomes" id="UP000075604"/>
    </source>
</evidence>
<proteinExistence type="predicted"/>
<dbReference type="EMBL" id="JELX01000803">
    <property type="protein sequence ID" value="KYF61410.1"/>
    <property type="molecule type" value="Genomic_DNA"/>
</dbReference>
<evidence type="ECO:0000313" key="1">
    <source>
        <dbReference type="EMBL" id="KYF61410.1"/>
    </source>
</evidence>
<sequence length="307" mass="31701">MPGTTCAGNACVCIDPAERICCKRGSTDPACLRECLPCDECAAGTPGCEKECVSDAECPGPPSPRCGAGRCVDGLCEVEIHEGRIDSQIRGDCMQLKCTAKGELIVQEEQEDTYDDGNLCTTDRCDHERPYVRLIHDEPCSGPGVDLGVCAHGVCVECLDTDPRLDCPSGLACDGTRCVPAHCVNNRLDADVGEADLDCGGACRPCATGLRCAAGSDCQDRVCRGGVCASSTCADGMKNADETGVDCGKDGCSRCPVGEGCARPTDCASGVCWAGVCQAPTCTDGVENGDEGGIDCGGEGCELPCRE</sequence>
<name>A0A150Q0H9_SORCE</name>
<reference evidence="1 2" key="1">
    <citation type="submission" date="2014-02" db="EMBL/GenBank/DDBJ databases">
        <title>The small core and large imbalanced accessory genome model reveals a collaborative survival strategy of Sorangium cellulosum strains in nature.</title>
        <authorList>
            <person name="Han K."/>
            <person name="Peng R."/>
            <person name="Blom J."/>
            <person name="Li Y.-Z."/>
        </authorList>
    </citation>
    <scope>NUCLEOTIDE SEQUENCE [LARGE SCALE GENOMIC DNA]</scope>
    <source>
        <strain evidence="1 2">So0157-18</strain>
    </source>
</reference>
<organism evidence="1 2">
    <name type="scientific">Sorangium cellulosum</name>
    <name type="common">Polyangium cellulosum</name>
    <dbReference type="NCBI Taxonomy" id="56"/>
    <lineage>
        <taxon>Bacteria</taxon>
        <taxon>Pseudomonadati</taxon>
        <taxon>Myxococcota</taxon>
        <taxon>Polyangia</taxon>
        <taxon>Polyangiales</taxon>
        <taxon>Polyangiaceae</taxon>
        <taxon>Sorangium</taxon>
    </lineage>
</organism>
<accession>A0A150Q0H9</accession>
<comment type="caution">
    <text evidence="1">The sequence shown here is derived from an EMBL/GenBank/DDBJ whole genome shotgun (WGS) entry which is preliminary data.</text>
</comment>
<dbReference type="AlphaFoldDB" id="A0A150Q0H9"/>